<gene>
    <name evidence="1" type="ORF">SCLCIDRAFT_1221638</name>
</gene>
<dbReference type="Proteomes" id="UP000053989">
    <property type="component" value="Unassembled WGS sequence"/>
</dbReference>
<reference evidence="2" key="2">
    <citation type="submission" date="2015-01" db="EMBL/GenBank/DDBJ databases">
        <title>Evolutionary Origins and Diversification of the Mycorrhizal Mutualists.</title>
        <authorList>
            <consortium name="DOE Joint Genome Institute"/>
            <consortium name="Mycorrhizal Genomics Consortium"/>
            <person name="Kohler A."/>
            <person name="Kuo A."/>
            <person name="Nagy L.G."/>
            <person name="Floudas D."/>
            <person name="Copeland A."/>
            <person name="Barry K.W."/>
            <person name="Cichocki N."/>
            <person name="Veneault-Fourrey C."/>
            <person name="LaButti K."/>
            <person name="Lindquist E.A."/>
            <person name="Lipzen A."/>
            <person name="Lundell T."/>
            <person name="Morin E."/>
            <person name="Murat C."/>
            <person name="Riley R."/>
            <person name="Ohm R."/>
            <person name="Sun H."/>
            <person name="Tunlid A."/>
            <person name="Henrissat B."/>
            <person name="Grigoriev I.V."/>
            <person name="Hibbett D.S."/>
            <person name="Martin F."/>
        </authorList>
    </citation>
    <scope>NUCLEOTIDE SEQUENCE [LARGE SCALE GENOMIC DNA]</scope>
    <source>
        <strain evidence="2">Foug A</strain>
    </source>
</reference>
<sequence>METDEKSREMYSRKIATALLKKAVLAREVSREYQRQNILATAWKIEELRRHIDLVETLQEENKGRLDKTPEDLKLFESFLSVHSLAEMRTEYTALIRTYHEDISELTLTDEELDRLMDPLLDAEGLGEEGSAIGSRSHQIRSIFSLPRHAFTPGVPNM</sequence>
<dbReference type="AlphaFoldDB" id="A0A0C2YYZ1"/>
<name>A0A0C2YYZ1_9AGAM</name>
<organism evidence="1 2">
    <name type="scientific">Scleroderma citrinum Foug A</name>
    <dbReference type="NCBI Taxonomy" id="1036808"/>
    <lineage>
        <taxon>Eukaryota</taxon>
        <taxon>Fungi</taxon>
        <taxon>Dikarya</taxon>
        <taxon>Basidiomycota</taxon>
        <taxon>Agaricomycotina</taxon>
        <taxon>Agaricomycetes</taxon>
        <taxon>Agaricomycetidae</taxon>
        <taxon>Boletales</taxon>
        <taxon>Sclerodermatineae</taxon>
        <taxon>Sclerodermataceae</taxon>
        <taxon>Scleroderma</taxon>
    </lineage>
</organism>
<reference evidence="1 2" key="1">
    <citation type="submission" date="2014-04" db="EMBL/GenBank/DDBJ databases">
        <authorList>
            <consortium name="DOE Joint Genome Institute"/>
            <person name="Kuo A."/>
            <person name="Kohler A."/>
            <person name="Nagy L.G."/>
            <person name="Floudas D."/>
            <person name="Copeland A."/>
            <person name="Barry K.W."/>
            <person name="Cichocki N."/>
            <person name="Veneault-Fourrey C."/>
            <person name="LaButti K."/>
            <person name="Lindquist E.A."/>
            <person name="Lipzen A."/>
            <person name="Lundell T."/>
            <person name="Morin E."/>
            <person name="Murat C."/>
            <person name="Sun H."/>
            <person name="Tunlid A."/>
            <person name="Henrissat B."/>
            <person name="Grigoriev I.V."/>
            <person name="Hibbett D.S."/>
            <person name="Martin F."/>
            <person name="Nordberg H.P."/>
            <person name="Cantor M.N."/>
            <person name="Hua S.X."/>
        </authorList>
    </citation>
    <scope>NUCLEOTIDE SEQUENCE [LARGE SCALE GENOMIC DNA]</scope>
    <source>
        <strain evidence="1 2">Foug A</strain>
    </source>
</reference>
<keyword evidence="2" id="KW-1185">Reference proteome</keyword>
<dbReference type="EMBL" id="KN822146">
    <property type="protein sequence ID" value="KIM54823.1"/>
    <property type="molecule type" value="Genomic_DNA"/>
</dbReference>
<protein>
    <submittedName>
        <fullName evidence="1">Uncharacterized protein</fullName>
    </submittedName>
</protein>
<proteinExistence type="predicted"/>
<dbReference type="HOGENOM" id="CLU_141186_0_0_1"/>
<dbReference type="InParanoid" id="A0A0C2YYZ1"/>
<evidence type="ECO:0000313" key="2">
    <source>
        <dbReference type="Proteomes" id="UP000053989"/>
    </source>
</evidence>
<accession>A0A0C2YYZ1</accession>
<evidence type="ECO:0000313" key="1">
    <source>
        <dbReference type="EMBL" id="KIM54823.1"/>
    </source>
</evidence>